<dbReference type="PIRSF" id="PIRSF000126">
    <property type="entry name" value="11-beta-HSD1"/>
    <property type="match status" value="1"/>
</dbReference>
<evidence type="ECO:0000256" key="2">
    <source>
        <dbReference type="ARBA" id="ARBA00023002"/>
    </source>
</evidence>
<dbReference type="Pfam" id="PF00106">
    <property type="entry name" value="adh_short"/>
    <property type="match status" value="1"/>
</dbReference>
<comment type="similarity">
    <text evidence="1 3">Belongs to the short-chain dehydrogenases/reductases (SDR) family.</text>
</comment>
<dbReference type="InterPro" id="IPR036291">
    <property type="entry name" value="NAD(P)-bd_dom_sf"/>
</dbReference>
<keyword evidence="2" id="KW-0560">Oxidoreductase</keyword>
<dbReference type="PANTHER" id="PTHR43899">
    <property type="entry name" value="RH59310P"/>
    <property type="match status" value="1"/>
</dbReference>
<evidence type="ECO:0000256" key="3">
    <source>
        <dbReference type="RuleBase" id="RU000363"/>
    </source>
</evidence>
<dbReference type="EMBL" id="QXGH01000010">
    <property type="protein sequence ID" value="RHW28109.1"/>
    <property type="molecule type" value="Genomic_DNA"/>
</dbReference>
<dbReference type="PRINTS" id="PR00081">
    <property type="entry name" value="GDHRDH"/>
</dbReference>
<dbReference type="AlphaFoldDB" id="A0A417Y636"/>
<dbReference type="GO" id="GO:0016491">
    <property type="term" value="F:oxidoreductase activity"/>
    <property type="evidence" value="ECO:0007669"/>
    <property type="project" value="UniProtKB-KW"/>
</dbReference>
<dbReference type="PANTHER" id="PTHR43899:SF13">
    <property type="entry name" value="RH59310P"/>
    <property type="match status" value="1"/>
</dbReference>
<dbReference type="Gene3D" id="3.40.50.720">
    <property type="entry name" value="NAD(P)-binding Rossmann-like Domain"/>
    <property type="match status" value="1"/>
</dbReference>
<dbReference type="Proteomes" id="UP000283644">
    <property type="component" value="Unassembled WGS sequence"/>
</dbReference>
<dbReference type="InterPro" id="IPR002347">
    <property type="entry name" value="SDR_fam"/>
</dbReference>
<dbReference type="InterPro" id="IPR051019">
    <property type="entry name" value="VLCFA-Steroid_DH"/>
</dbReference>
<protein>
    <submittedName>
        <fullName evidence="4">SDR family NAD(P)-dependent oxidoreductase</fullName>
    </submittedName>
</protein>
<keyword evidence="5" id="KW-1185">Reference proteome</keyword>
<organism evidence="4 5">
    <name type="scientific">Nocardioides immobilis</name>
    <dbReference type="NCBI Taxonomy" id="2049295"/>
    <lineage>
        <taxon>Bacteria</taxon>
        <taxon>Bacillati</taxon>
        <taxon>Actinomycetota</taxon>
        <taxon>Actinomycetes</taxon>
        <taxon>Propionibacteriales</taxon>
        <taxon>Nocardioidaceae</taxon>
        <taxon>Nocardioides</taxon>
    </lineage>
</organism>
<name>A0A417Y636_9ACTN</name>
<evidence type="ECO:0000313" key="5">
    <source>
        <dbReference type="Proteomes" id="UP000283644"/>
    </source>
</evidence>
<evidence type="ECO:0000313" key="4">
    <source>
        <dbReference type="EMBL" id="RHW28109.1"/>
    </source>
</evidence>
<reference evidence="4 5" key="1">
    <citation type="submission" date="2018-09" db="EMBL/GenBank/DDBJ databases">
        <title>Genome sequencing of Nocardioides immobilis CCTCC AB 2017083 for comparison to Nocardioides silvaticus.</title>
        <authorList>
            <person name="Li C."/>
            <person name="Wang G."/>
        </authorList>
    </citation>
    <scope>NUCLEOTIDE SEQUENCE [LARGE SCALE GENOMIC DNA]</scope>
    <source>
        <strain evidence="4 5">CCTCC AB 2017083</strain>
    </source>
</reference>
<dbReference type="CDD" id="cd05233">
    <property type="entry name" value="SDR_c"/>
    <property type="match status" value="1"/>
</dbReference>
<proteinExistence type="inferred from homology"/>
<gene>
    <name evidence="4" type="ORF">D0Z08_03705</name>
</gene>
<accession>A0A417Y636</accession>
<comment type="caution">
    <text evidence="4">The sequence shown here is derived from an EMBL/GenBank/DDBJ whole genome shotgun (WGS) entry which is preliminary data.</text>
</comment>
<evidence type="ECO:0000256" key="1">
    <source>
        <dbReference type="ARBA" id="ARBA00006484"/>
    </source>
</evidence>
<dbReference type="PRINTS" id="PR00080">
    <property type="entry name" value="SDRFAMILY"/>
</dbReference>
<sequence length="275" mass="29223">MTGSDVRDVALVTGASSGIGVEIARLLASRGHNLVLAARRTELMEDLAQRLRNSHGVDVLVLACDLSLPGAARSLHKQVVDSGRQVTLLVNNAGATLEGRYLDFATAEQTGSVNLLAVNPAELIHCCLPAMLERGDGRVLTISSLGAYWPCLPGITVYAGSKALVVNLTRTLDAEYRGSGVRFSATVPFTTDTAFIDTPTNREIVGRMPRFMIQTPADVARIAIDGVDAGRIVQHTSVVNRLLAGILKTLPPALVARAIIAFMSLGRDDIKASRS</sequence>
<dbReference type="SUPFAM" id="SSF51735">
    <property type="entry name" value="NAD(P)-binding Rossmann-fold domains"/>
    <property type="match status" value="1"/>
</dbReference>